<comment type="caution">
    <text evidence="1">The sequence shown here is derived from an EMBL/GenBank/DDBJ whole genome shotgun (WGS) entry which is preliminary data.</text>
</comment>
<dbReference type="AlphaFoldDB" id="A0A2T4GKP8"/>
<keyword evidence="2" id="KW-1185">Reference proteome</keyword>
<name>A0A2T4GKP8_FUSCU</name>
<evidence type="ECO:0000313" key="1">
    <source>
        <dbReference type="EMBL" id="PTD04087.1"/>
    </source>
</evidence>
<dbReference type="Proteomes" id="UP000241587">
    <property type="component" value="Unassembled WGS sequence"/>
</dbReference>
<dbReference type="EMBL" id="PVEM01000012">
    <property type="protein sequence ID" value="PTD04087.1"/>
    <property type="molecule type" value="Genomic_DNA"/>
</dbReference>
<sequence length="69" mass="7524">MSDLVCVPGVALHLVPSLSIVSAGTPPHVASCRKDWLDGLLTLDFYAARLRLFPSWIGRSVPERHIVSV</sequence>
<reference evidence="1 2" key="1">
    <citation type="submission" date="2018-02" db="EMBL/GenBank/DDBJ databases">
        <title>Fusarium culmorum secondary metabolites in fungal-bacterial-plant interactions.</title>
        <authorList>
            <person name="Schmidt R."/>
        </authorList>
    </citation>
    <scope>NUCLEOTIDE SEQUENCE [LARGE SCALE GENOMIC DNA]</scope>
    <source>
        <strain evidence="1 2">PV</strain>
    </source>
</reference>
<evidence type="ECO:0000313" key="2">
    <source>
        <dbReference type="Proteomes" id="UP000241587"/>
    </source>
</evidence>
<proteinExistence type="predicted"/>
<dbReference type="OrthoDB" id="10636742at2759"/>
<protein>
    <submittedName>
        <fullName evidence="1">Uncharacterized protein</fullName>
    </submittedName>
</protein>
<accession>A0A2T4GKP8</accession>
<organism evidence="1 2">
    <name type="scientific">Fusarium culmorum</name>
    <dbReference type="NCBI Taxonomy" id="5516"/>
    <lineage>
        <taxon>Eukaryota</taxon>
        <taxon>Fungi</taxon>
        <taxon>Dikarya</taxon>
        <taxon>Ascomycota</taxon>
        <taxon>Pezizomycotina</taxon>
        <taxon>Sordariomycetes</taxon>
        <taxon>Hypocreomycetidae</taxon>
        <taxon>Hypocreales</taxon>
        <taxon>Nectriaceae</taxon>
        <taxon>Fusarium</taxon>
    </lineage>
</organism>
<gene>
    <name evidence="1" type="ORF">FCULG_00001943</name>
</gene>